<proteinExistence type="predicted"/>
<dbReference type="InterPro" id="IPR023299">
    <property type="entry name" value="ATPase_P-typ_cyto_dom_N"/>
</dbReference>
<accession>A0A5N4C3G1</accession>
<reference evidence="1 2" key="1">
    <citation type="journal article" date="2019" name="Mol. Ecol. Resour.">
        <title>Improving Illumina assemblies with Hi-C and long reads: an example with the North African dromedary.</title>
        <authorList>
            <person name="Elbers J.P."/>
            <person name="Rogers M.F."/>
            <person name="Perelman P.L."/>
            <person name="Proskuryakova A.A."/>
            <person name="Serdyukova N.A."/>
            <person name="Johnson W.E."/>
            <person name="Horin P."/>
            <person name="Corander J."/>
            <person name="Murphy D."/>
            <person name="Burger P.A."/>
        </authorList>
    </citation>
    <scope>NUCLEOTIDE SEQUENCE [LARGE SCALE GENOMIC DNA]</scope>
    <source>
        <strain evidence="1">Drom800</strain>
        <tissue evidence="1">Blood</tissue>
    </source>
</reference>
<dbReference type="EMBL" id="JWIN03000037">
    <property type="protein sequence ID" value="KAB1253377.1"/>
    <property type="molecule type" value="Genomic_DNA"/>
</dbReference>
<evidence type="ECO:0000313" key="2">
    <source>
        <dbReference type="Proteomes" id="UP000299084"/>
    </source>
</evidence>
<dbReference type="Gene3D" id="3.40.1110.10">
    <property type="entry name" value="Calcium-transporting ATPase, cytoplasmic domain N"/>
    <property type="match status" value="1"/>
</dbReference>
<dbReference type="SUPFAM" id="SSF81660">
    <property type="entry name" value="Metal cation-transporting ATPase, ATP-binding domain N"/>
    <property type="match status" value="1"/>
</dbReference>
<organism evidence="1 2">
    <name type="scientific">Camelus dromedarius</name>
    <name type="common">Dromedary</name>
    <name type="synonym">Arabian camel</name>
    <dbReference type="NCBI Taxonomy" id="9838"/>
    <lineage>
        <taxon>Eukaryota</taxon>
        <taxon>Metazoa</taxon>
        <taxon>Chordata</taxon>
        <taxon>Craniata</taxon>
        <taxon>Vertebrata</taxon>
        <taxon>Euteleostomi</taxon>
        <taxon>Mammalia</taxon>
        <taxon>Eutheria</taxon>
        <taxon>Laurasiatheria</taxon>
        <taxon>Artiodactyla</taxon>
        <taxon>Tylopoda</taxon>
        <taxon>Camelidae</taxon>
        <taxon>Camelus</taxon>
    </lineage>
</organism>
<gene>
    <name evidence="1" type="ORF">Cadr_000003284</name>
</gene>
<dbReference type="STRING" id="9838.ENSCDRP00005000102"/>
<name>A0A5N4C3G1_CAMDR</name>
<dbReference type="AlphaFoldDB" id="A0A5N4C3G1"/>
<keyword evidence="2" id="KW-1185">Reference proteome</keyword>
<dbReference type="GO" id="GO:0000166">
    <property type="term" value="F:nucleotide binding"/>
    <property type="evidence" value="ECO:0007669"/>
    <property type="project" value="InterPro"/>
</dbReference>
<protein>
    <submittedName>
        <fullName evidence="1">Calcium-transporting ATPase type 2C member 1</fullName>
    </submittedName>
</protein>
<comment type="caution">
    <text evidence="1">The sequence shown here is derived from an EMBL/GenBank/DDBJ whole genome shotgun (WGS) entry which is preliminary data.</text>
</comment>
<sequence length="102" mass="11181">MCSDKTWTLMKNEMTITHMFTSDGLCTVTGVGYNPFVEVIIDVIHGCYNPSLSRIVEAGYVCNNAVIGNNTLMGKPMEGALIALAMKLGFDGLQQNYIRKAE</sequence>
<dbReference type="Proteomes" id="UP000299084">
    <property type="component" value="Unassembled WGS sequence"/>
</dbReference>
<evidence type="ECO:0000313" key="1">
    <source>
        <dbReference type="EMBL" id="KAB1253377.1"/>
    </source>
</evidence>